<organism evidence="1 2">
    <name type="scientific">Coprinellus micaceus</name>
    <name type="common">Glistening ink-cap mushroom</name>
    <name type="synonym">Coprinus micaceus</name>
    <dbReference type="NCBI Taxonomy" id="71717"/>
    <lineage>
        <taxon>Eukaryota</taxon>
        <taxon>Fungi</taxon>
        <taxon>Dikarya</taxon>
        <taxon>Basidiomycota</taxon>
        <taxon>Agaricomycotina</taxon>
        <taxon>Agaricomycetes</taxon>
        <taxon>Agaricomycetidae</taxon>
        <taxon>Agaricales</taxon>
        <taxon>Agaricineae</taxon>
        <taxon>Psathyrellaceae</taxon>
        <taxon>Coprinellus</taxon>
    </lineage>
</organism>
<evidence type="ECO:0000313" key="2">
    <source>
        <dbReference type="Proteomes" id="UP000298030"/>
    </source>
</evidence>
<gene>
    <name evidence="1" type="ORF">FA13DRAFT_1735916</name>
</gene>
<accession>A0A4Y7T243</accession>
<dbReference type="Proteomes" id="UP000298030">
    <property type="component" value="Unassembled WGS sequence"/>
</dbReference>
<dbReference type="EMBL" id="QPFP01000035">
    <property type="protein sequence ID" value="TEB28018.1"/>
    <property type="molecule type" value="Genomic_DNA"/>
</dbReference>
<name>A0A4Y7T243_COPMI</name>
<reference evidence="1 2" key="1">
    <citation type="journal article" date="2019" name="Nat. Ecol. Evol.">
        <title>Megaphylogeny resolves global patterns of mushroom evolution.</title>
        <authorList>
            <person name="Varga T."/>
            <person name="Krizsan K."/>
            <person name="Foldi C."/>
            <person name="Dima B."/>
            <person name="Sanchez-Garcia M."/>
            <person name="Sanchez-Ramirez S."/>
            <person name="Szollosi G.J."/>
            <person name="Szarkandi J.G."/>
            <person name="Papp V."/>
            <person name="Albert L."/>
            <person name="Andreopoulos W."/>
            <person name="Angelini C."/>
            <person name="Antonin V."/>
            <person name="Barry K.W."/>
            <person name="Bougher N.L."/>
            <person name="Buchanan P."/>
            <person name="Buyck B."/>
            <person name="Bense V."/>
            <person name="Catcheside P."/>
            <person name="Chovatia M."/>
            <person name="Cooper J."/>
            <person name="Damon W."/>
            <person name="Desjardin D."/>
            <person name="Finy P."/>
            <person name="Geml J."/>
            <person name="Haridas S."/>
            <person name="Hughes K."/>
            <person name="Justo A."/>
            <person name="Karasinski D."/>
            <person name="Kautmanova I."/>
            <person name="Kiss B."/>
            <person name="Kocsube S."/>
            <person name="Kotiranta H."/>
            <person name="LaButti K.M."/>
            <person name="Lechner B.E."/>
            <person name="Liimatainen K."/>
            <person name="Lipzen A."/>
            <person name="Lukacs Z."/>
            <person name="Mihaltcheva S."/>
            <person name="Morgado L.N."/>
            <person name="Niskanen T."/>
            <person name="Noordeloos M.E."/>
            <person name="Ohm R.A."/>
            <person name="Ortiz-Santana B."/>
            <person name="Ovrebo C."/>
            <person name="Racz N."/>
            <person name="Riley R."/>
            <person name="Savchenko A."/>
            <person name="Shiryaev A."/>
            <person name="Soop K."/>
            <person name="Spirin V."/>
            <person name="Szebenyi C."/>
            <person name="Tomsovsky M."/>
            <person name="Tulloss R.E."/>
            <person name="Uehling J."/>
            <person name="Grigoriev I.V."/>
            <person name="Vagvolgyi C."/>
            <person name="Papp T."/>
            <person name="Martin F.M."/>
            <person name="Miettinen O."/>
            <person name="Hibbett D.S."/>
            <person name="Nagy L.G."/>
        </authorList>
    </citation>
    <scope>NUCLEOTIDE SEQUENCE [LARGE SCALE GENOMIC DNA]</scope>
    <source>
        <strain evidence="1 2">FP101781</strain>
    </source>
</reference>
<comment type="caution">
    <text evidence="1">The sequence shown here is derived from an EMBL/GenBank/DDBJ whole genome shotgun (WGS) entry which is preliminary data.</text>
</comment>
<proteinExistence type="predicted"/>
<protein>
    <submittedName>
        <fullName evidence="1">Uncharacterized protein</fullName>
    </submittedName>
</protein>
<sequence length="58" mass="6162">MGREDGACDEVEVRGDGLKGGMIEVRSASRSRQGACGVNAEESNVMFVKNAAIMNDGW</sequence>
<keyword evidence="2" id="KW-1185">Reference proteome</keyword>
<evidence type="ECO:0000313" key="1">
    <source>
        <dbReference type="EMBL" id="TEB28018.1"/>
    </source>
</evidence>
<dbReference type="AlphaFoldDB" id="A0A4Y7T243"/>